<keyword evidence="2" id="KW-1133">Transmembrane helix</keyword>
<evidence type="ECO:0000313" key="3">
    <source>
        <dbReference type="EMBL" id="GMT29211.1"/>
    </source>
</evidence>
<feature type="non-terminal residue" evidence="3">
    <location>
        <position position="127"/>
    </location>
</feature>
<comment type="caution">
    <text evidence="3">The sequence shown here is derived from an EMBL/GenBank/DDBJ whole genome shotgun (WGS) entry which is preliminary data.</text>
</comment>
<evidence type="ECO:0000313" key="4">
    <source>
        <dbReference type="Proteomes" id="UP001432322"/>
    </source>
</evidence>
<keyword evidence="2" id="KW-0812">Transmembrane</keyword>
<dbReference type="Proteomes" id="UP001432322">
    <property type="component" value="Unassembled WGS sequence"/>
</dbReference>
<accession>A0AAV5WEA2</accession>
<feature type="region of interest" description="Disordered" evidence="1">
    <location>
        <begin position="36"/>
        <end position="101"/>
    </location>
</feature>
<feature type="compositionally biased region" description="Basic and acidic residues" evidence="1">
    <location>
        <begin position="91"/>
        <end position="101"/>
    </location>
</feature>
<organism evidence="3 4">
    <name type="scientific">Pristionchus fissidentatus</name>
    <dbReference type="NCBI Taxonomy" id="1538716"/>
    <lineage>
        <taxon>Eukaryota</taxon>
        <taxon>Metazoa</taxon>
        <taxon>Ecdysozoa</taxon>
        <taxon>Nematoda</taxon>
        <taxon>Chromadorea</taxon>
        <taxon>Rhabditida</taxon>
        <taxon>Rhabditina</taxon>
        <taxon>Diplogasteromorpha</taxon>
        <taxon>Diplogasteroidea</taxon>
        <taxon>Neodiplogasteridae</taxon>
        <taxon>Pristionchus</taxon>
    </lineage>
</organism>
<dbReference type="AlphaFoldDB" id="A0AAV5WEA2"/>
<gene>
    <name evidence="3" type="ORF">PFISCL1PPCAC_20508</name>
</gene>
<proteinExistence type="predicted"/>
<protein>
    <submittedName>
        <fullName evidence="3">Uncharacterized protein</fullName>
    </submittedName>
</protein>
<reference evidence="3" key="1">
    <citation type="submission" date="2023-10" db="EMBL/GenBank/DDBJ databases">
        <title>Genome assembly of Pristionchus species.</title>
        <authorList>
            <person name="Yoshida K."/>
            <person name="Sommer R.J."/>
        </authorList>
    </citation>
    <scope>NUCLEOTIDE SEQUENCE</scope>
    <source>
        <strain evidence="3">RS5133</strain>
    </source>
</reference>
<sequence length="127" mass="13514">LASTTANCTTSGHGRIIMGITSGMDQSCCFHQRKGQTVAPKKETGRHTHKGNTRKVAIGEPENGNVKPGSEPTQNSDGEVIPSAVQNSMKPRSEGDFDTEKKDDSNLATIFIIGACFLVSTIIIVIV</sequence>
<keyword evidence="4" id="KW-1185">Reference proteome</keyword>
<dbReference type="EMBL" id="BTSY01000005">
    <property type="protein sequence ID" value="GMT29211.1"/>
    <property type="molecule type" value="Genomic_DNA"/>
</dbReference>
<evidence type="ECO:0000256" key="1">
    <source>
        <dbReference type="SAM" id="MobiDB-lite"/>
    </source>
</evidence>
<feature type="non-terminal residue" evidence="3">
    <location>
        <position position="1"/>
    </location>
</feature>
<name>A0AAV5WEA2_9BILA</name>
<keyword evidence="2" id="KW-0472">Membrane</keyword>
<feature type="transmembrane region" description="Helical" evidence="2">
    <location>
        <begin position="107"/>
        <end position="126"/>
    </location>
</feature>
<evidence type="ECO:0000256" key="2">
    <source>
        <dbReference type="SAM" id="Phobius"/>
    </source>
</evidence>